<feature type="transmembrane region" description="Helical" evidence="10">
    <location>
        <begin position="137"/>
        <end position="159"/>
    </location>
</feature>
<evidence type="ECO:0000256" key="4">
    <source>
        <dbReference type="ARBA" id="ARBA00022692"/>
    </source>
</evidence>
<dbReference type="InterPro" id="IPR006153">
    <property type="entry name" value="Cation/H_exchanger_TM"/>
</dbReference>
<evidence type="ECO:0000256" key="7">
    <source>
        <dbReference type="ARBA" id="ARBA00023065"/>
    </source>
</evidence>
<dbReference type="NCBIfam" id="TIGR00831">
    <property type="entry name" value="a_cpa1"/>
    <property type="match status" value="1"/>
</dbReference>
<proteinExistence type="inferred from homology"/>
<evidence type="ECO:0000256" key="1">
    <source>
        <dbReference type="ARBA" id="ARBA00004651"/>
    </source>
</evidence>
<feature type="transmembrane region" description="Helical" evidence="10">
    <location>
        <begin position="292"/>
        <end position="315"/>
    </location>
</feature>
<reference evidence="12 13" key="1">
    <citation type="submission" date="2021-03" db="EMBL/GenBank/DDBJ databases">
        <title>Genomic Encyclopedia of Type Strains, Phase IV (KMG-IV): sequencing the most valuable type-strain genomes for metagenomic binning, comparative biology and taxonomic classification.</title>
        <authorList>
            <person name="Goeker M."/>
        </authorList>
    </citation>
    <scope>NUCLEOTIDE SEQUENCE [LARGE SCALE GENOMIC DNA]</scope>
    <source>
        <strain evidence="12 13">DSM 1289</strain>
    </source>
</reference>
<keyword evidence="6 10" id="KW-0915">Sodium</keyword>
<keyword evidence="5 10" id="KW-1133">Transmembrane helix</keyword>
<feature type="transmembrane region" description="Helical" evidence="10">
    <location>
        <begin position="5"/>
        <end position="25"/>
    </location>
</feature>
<evidence type="ECO:0000256" key="10">
    <source>
        <dbReference type="RuleBase" id="RU366002"/>
    </source>
</evidence>
<evidence type="ECO:0000256" key="8">
    <source>
        <dbReference type="ARBA" id="ARBA00023136"/>
    </source>
</evidence>
<comment type="caution">
    <text evidence="12">The sequence shown here is derived from an EMBL/GenBank/DDBJ whole genome shotgun (WGS) entry which is preliminary data.</text>
</comment>
<feature type="transmembrane region" description="Helical" evidence="10">
    <location>
        <begin position="165"/>
        <end position="186"/>
    </location>
</feature>
<gene>
    <name evidence="12" type="ORF">J2Z43_001571</name>
</gene>
<feature type="transmembrane region" description="Helical" evidence="10">
    <location>
        <begin position="95"/>
        <end position="116"/>
    </location>
</feature>
<keyword evidence="7 10" id="KW-0406">Ion transport</keyword>
<keyword evidence="13" id="KW-1185">Reference proteome</keyword>
<keyword evidence="8 10" id="KW-0472">Membrane</keyword>
<evidence type="ECO:0000259" key="11">
    <source>
        <dbReference type="Pfam" id="PF00999"/>
    </source>
</evidence>
<keyword evidence="4 10" id="KW-0812">Transmembrane</keyword>
<feature type="transmembrane region" description="Helical" evidence="10">
    <location>
        <begin position="198"/>
        <end position="216"/>
    </location>
</feature>
<accession>A0ABS4EB72</accession>
<feature type="transmembrane region" description="Helical" evidence="10">
    <location>
        <begin position="371"/>
        <end position="394"/>
    </location>
</feature>
<evidence type="ECO:0000256" key="6">
    <source>
        <dbReference type="ARBA" id="ARBA00023053"/>
    </source>
</evidence>
<dbReference type="PANTHER" id="PTHR10110">
    <property type="entry name" value="SODIUM/HYDROGEN EXCHANGER"/>
    <property type="match status" value="1"/>
</dbReference>
<feature type="domain" description="Cation/H+ exchanger transmembrane" evidence="11">
    <location>
        <begin position="4"/>
        <end position="395"/>
    </location>
</feature>
<evidence type="ECO:0000313" key="13">
    <source>
        <dbReference type="Proteomes" id="UP000767291"/>
    </source>
</evidence>
<feature type="transmembrane region" description="Helical" evidence="10">
    <location>
        <begin position="222"/>
        <end position="239"/>
    </location>
</feature>
<keyword evidence="2 10" id="KW-0813">Transport</keyword>
<name>A0ABS4EB72_9FIRM</name>
<dbReference type="InterPro" id="IPR004705">
    <property type="entry name" value="Cation/H_exchanger_CPA1_bac"/>
</dbReference>
<feature type="transmembrane region" description="Helical" evidence="10">
    <location>
        <begin position="66"/>
        <end position="89"/>
    </location>
</feature>
<keyword evidence="10" id="KW-0050">Antiport</keyword>
<keyword evidence="9 10" id="KW-0739">Sodium transport</keyword>
<dbReference type="EMBL" id="JAGGJX010000002">
    <property type="protein sequence ID" value="MBP1855178.1"/>
    <property type="molecule type" value="Genomic_DNA"/>
</dbReference>
<sequence length="644" mass="73344">MISRFLPYLSIPIIQIVMGAIIVIINPMFNIELDPHTFLLMFIAPLLFYDGKRADKRSLWNERKNILLMALALVFATVFIVGILINWLVPPISLAAAFALAAALSPTDYVAVSALSKKIDLPNKVVHIIEGEGLMNDASGIVCFKFALTAALTGTFSIFNATENFFLVAIGGVIVGLILEMFLIYFEKWINNLGMEDLTVEVLLQILTPFVVYLISEEVFKVSGVLAVVAAGMVYSMSIKKPKMNNARLKEVSENTWSVLVYILNGFVFMIVGLQLPNIIKTAYLEASINTSVAILYILIISFVLLFLRFIWVLFMYSIGDKSSEDSIKVNWFDALLTSLSGVRGSVTLATILSIPLTLNNGNPFPNRDLILFLAVGVMLVTLLIATFILPLLAKKDTSEEYDYSEKLKKAQIRVWRETIETLKSKESDNPYVGMAIAEYKYQISQIERGNTYYKSWEIRSKEEKKLLIKCFKKEIENTHRLLEEKEIDEDVAFDCESILENKIRIESLATAASMGFRRLFRMLMLYKRRKKVTTSEEKTRMIAIQDTHAINADYIIEYLIDNKNEDNEKIYNKVIEYYKGIKLMSRRPIIRRVDKGEKKKIEVISLQIERHTIQSLFESGIINWSIASELRKNLNYIESDTLS</sequence>
<evidence type="ECO:0000313" key="12">
    <source>
        <dbReference type="EMBL" id="MBP1855178.1"/>
    </source>
</evidence>
<keyword evidence="3 10" id="KW-1003">Cell membrane</keyword>
<feature type="transmembrane region" description="Helical" evidence="10">
    <location>
        <begin position="259"/>
        <end position="280"/>
    </location>
</feature>
<organism evidence="12 13">
    <name type="scientific">Metaclostridioides mangenotii</name>
    <dbReference type="NCBI Taxonomy" id="1540"/>
    <lineage>
        <taxon>Bacteria</taxon>
        <taxon>Bacillati</taxon>
        <taxon>Bacillota</taxon>
        <taxon>Clostridia</taxon>
        <taxon>Peptostreptococcales</taxon>
        <taxon>Peptostreptococcaceae</taxon>
        <taxon>Metaclostridioides</taxon>
    </lineage>
</organism>
<dbReference type="InterPro" id="IPR018422">
    <property type="entry name" value="Cation/H_exchanger_CPA1"/>
</dbReference>
<feature type="transmembrane region" description="Helical" evidence="10">
    <location>
        <begin position="336"/>
        <end position="359"/>
    </location>
</feature>
<dbReference type="Proteomes" id="UP000767291">
    <property type="component" value="Unassembled WGS sequence"/>
</dbReference>
<dbReference type="Pfam" id="PF00999">
    <property type="entry name" value="Na_H_Exchanger"/>
    <property type="match status" value="1"/>
</dbReference>
<comment type="function">
    <text evidence="10">Na(+)/H(+) antiporter that extrudes sodium in exchange for external protons.</text>
</comment>
<comment type="similarity">
    <text evidence="10">Belongs to the monovalent cation:proton antiporter 1 (CPA1) transporter (TC 2.A.36) family.</text>
</comment>
<evidence type="ECO:0000256" key="9">
    <source>
        <dbReference type="ARBA" id="ARBA00023201"/>
    </source>
</evidence>
<evidence type="ECO:0000256" key="3">
    <source>
        <dbReference type="ARBA" id="ARBA00022475"/>
    </source>
</evidence>
<evidence type="ECO:0000256" key="2">
    <source>
        <dbReference type="ARBA" id="ARBA00022448"/>
    </source>
</evidence>
<comment type="subcellular location">
    <subcellularLocation>
        <location evidence="1 10">Cell membrane</location>
        <topology evidence="1 10">Multi-pass membrane protein</topology>
    </subcellularLocation>
</comment>
<dbReference type="Gene3D" id="6.10.140.1330">
    <property type="match status" value="1"/>
</dbReference>
<dbReference type="PANTHER" id="PTHR10110:SF86">
    <property type="entry name" value="SODIUM_HYDROGEN EXCHANGER 7"/>
    <property type="match status" value="1"/>
</dbReference>
<evidence type="ECO:0000256" key="5">
    <source>
        <dbReference type="ARBA" id="ARBA00022989"/>
    </source>
</evidence>
<protein>
    <submittedName>
        <fullName evidence="12">CPA1 family monovalent cation:H+ antiporter</fullName>
    </submittedName>
</protein>